<evidence type="ECO:0000256" key="1">
    <source>
        <dbReference type="SAM" id="SignalP"/>
    </source>
</evidence>
<evidence type="ECO:0008006" key="4">
    <source>
        <dbReference type="Google" id="ProtNLM"/>
    </source>
</evidence>
<feature type="chain" id="PRO_5026678140" description="Secreted protein" evidence="1">
    <location>
        <begin position="28"/>
        <end position="129"/>
    </location>
</feature>
<dbReference type="Proteomes" id="UP000473525">
    <property type="component" value="Unassembled WGS sequence"/>
</dbReference>
<proteinExistence type="predicted"/>
<keyword evidence="3" id="KW-1185">Reference proteome</keyword>
<name>A0A6L6XVQ6_9ACTN</name>
<protein>
    <recommendedName>
        <fullName evidence="4">Secreted protein</fullName>
    </recommendedName>
</protein>
<feature type="signal peptide" evidence="1">
    <location>
        <begin position="1"/>
        <end position="27"/>
    </location>
</feature>
<keyword evidence="1" id="KW-0732">Signal</keyword>
<organism evidence="2 3">
    <name type="scientific">Nocardioides agri</name>
    <dbReference type="NCBI Taxonomy" id="2682843"/>
    <lineage>
        <taxon>Bacteria</taxon>
        <taxon>Bacillati</taxon>
        <taxon>Actinomycetota</taxon>
        <taxon>Actinomycetes</taxon>
        <taxon>Propionibacteriales</taxon>
        <taxon>Nocardioidaceae</taxon>
        <taxon>Nocardioides</taxon>
    </lineage>
</organism>
<dbReference type="EMBL" id="WSEK01000004">
    <property type="protein sequence ID" value="MVQ50757.1"/>
    <property type="molecule type" value="Genomic_DNA"/>
</dbReference>
<evidence type="ECO:0000313" key="2">
    <source>
        <dbReference type="EMBL" id="MVQ50757.1"/>
    </source>
</evidence>
<reference evidence="2 3" key="1">
    <citation type="submission" date="2019-12" db="EMBL/GenBank/DDBJ databases">
        <authorList>
            <person name="Huq M.A."/>
        </authorList>
    </citation>
    <scope>NUCLEOTIDE SEQUENCE [LARGE SCALE GENOMIC DNA]</scope>
    <source>
        <strain evidence="2 3">MAH-18</strain>
    </source>
</reference>
<accession>A0A6L6XVQ6</accession>
<sequence length="129" mass="13650">MKTLTITTATLLTLPALALLGTAPAHAGDDDRVRTGSCSGSATWKIKAGPDDGRLEVGAEVDSNRTGQTWHWTLRHDGTVVDRGRSVTGGRSGSFDVERRTANAGGTDTFTFRAVHRATGQVCVARVSR</sequence>
<dbReference type="AlphaFoldDB" id="A0A6L6XVQ6"/>
<comment type="caution">
    <text evidence="2">The sequence shown here is derived from an EMBL/GenBank/DDBJ whole genome shotgun (WGS) entry which is preliminary data.</text>
</comment>
<dbReference type="RefSeq" id="WP_157343901.1">
    <property type="nucleotide sequence ID" value="NZ_WSEK01000004.1"/>
</dbReference>
<gene>
    <name evidence="2" type="ORF">GON03_16350</name>
</gene>
<evidence type="ECO:0000313" key="3">
    <source>
        <dbReference type="Proteomes" id="UP000473525"/>
    </source>
</evidence>